<organism evidence="3 4">
    <name type="scientific">Kribbella caucasensis</name>
    <dbReference type="NCBI Taxonomy" id="2512215"/>
    <lineage>
        <taxon>Bacteria</taxon>
        <taxon>Bacillati</taxon>
        <taxon>Actinomycetota</taxon>
        <taxon>Actinomycetes</taxon>
        <taxon>Propionibacteriales</taxon>
        <taxon>Kribbellaceae</taxon>
        <taxon>Kribbella</taxon>
    </lineage>
</organism>
<dbReference type="Proteomes" id="UP000295388">
    <property type="component" value="Unassembled WGS sequence"/>
</dbReference>
<dbReference type="EMBL" id="SNWQ01000012">
    <property type="protein sequence ID" value="TDO45759.1"/>
    <property type="molecule type" value="Genomic_DNA"/>
</dbReference>
<dbReference type="RefSeq" id="WP_202869733.1">
    <property type="nucleotide sequence ID" value="NZ_SNWQ01000012.1"/>
</dbReference>
<sequence>MFETDLTELSTADLLASAAEQRAEANRREASLLEHALEYADRHHPDTCPPRPGRRSWQGRERSVVLGGDGCPEVAEFAAAEFGAMLGISAGAAANLIGQALALRHRLPFTFARVRSGEATPWRACRIATACLPLSQEAAALVDKQVAAIVDSVTPLRLENIVKAAKWRADPDAARAAAEEKARERGVYVAQSDEHGTKKVYIRAASGDVIRFDATIAGLADALKILGDTDTLPHRRAKAIGIIADPVYTEELLRQARAQLLTQTDPGPEPAPARNSGAEPESESGGESEPGHRPEFGPEPGPDDQADRDAAPEPGKPLGAAAQRAFDARLAQIKHDAHAAHSAASGAGAGRRAGGRVRPGQTEIYVHLTDHTLATGDGILRVEGLGPLLASQLAELVGHGPYTVKPVIDLNDAVGVDCYEIPDRIRERVKLIHPIEQFPYGTREADRSIDLDHIRPYDPLGPPGQTGTDNLAPLRRYAHRVKTHGRWKVRRLDRKTLEWTTPHGYRFHVTPTGTHRITDPTPDP</sequence>
<keyword evidence="4" id="KW-1185">Reference proteome</keyword>
<gene>
    <name evidence="3" type="ORF">EV643_11283</name>
</gene>
<reference evidence="3 4" key="1">
    <citation type="submission" date="2019-03" db="EMBL/GenBank/DDBJ databases">
        <title>Genomic Encyclopedia of Type Strains, Phase III (KMG-III): the genomes of soil and plant-associated and newly described type strains.</title>
        <authorList>
            <person name="Whitman W."/>
        </authorList>
    </citation>
    <scope>NUCLEOTIDE SEQUENCE [LARGE SCALE GENOMIC DNA]</scope>
    <source>
        <strain evidence="3 4">VKM Ac-2527</strain>
    </source>
</reference>
<name>A0A4R6K896_9ACTN</name>
<dbReference type="Pfam" id="PF02720">
    <property type="entry name" value="DUF222"/>
    <property type="match status" value="1"/>
</dbReference>
<protein>
    <submittedName>
        <fullName evidence="3">Uncharacterized protein DUF222</fullName>
    </submittedName>
</protein>
<feature type="region of interest" description="Disordered" evidence="1">
    <location>
        <begin position="263"/>
        <end position="318"/>
    </location>
</feature>
<evidence type="ECO:0000313" key="4">
    <source>
        <dbReference type="Proteomes" id="UP000295388"/>
    </source>
</evidence>
<evidence type="ECO:0000256" key="1">
    <source>
        <dbReference type="SAM" id="MobiDB-lite"/>
    </source>
</evidence>
<dbReference type="InterPro" id="IPR003870">
    <property type="entry name" value="DUF222"/>
</dbReference>
<accession>A0A4R6K896</accession>
<proteinExistence type="predicted"/>
<evidence type="ECO:0000259" key="2">
    <source>
        <dbReference type="Pfam" id="PF02720"/>
    </source>
</evidence>
<comment type="caution">
    <text evidence="3">The sequence shown here is derived from an EMBL/GenBank/DDBJ whole genome shotgun (WGS) entry which is preliminary data.</text>
</comment>
<evidence type="ECO:0000313" key="3">
    <source>
        <dbReference type="EMBL" id="TDO45759.1"/>
    </source>
</evidence>
<feature type="domain" description="DUF222" evidence="2">
    <location>
        <begin position="71"/>
        <end position="244"/>
    </location>
</feature>
<feature type="region of interest" description="Disordered" evidence="1">
    <location>
        <begin position="333"/>
        <end position="356"/>
    </location>
</feature>
<dbReference type="AlphaFoldDB" id="A0A4R6K896"/>